<name>A0A1W0WE70_HYPEX</name>
<dbReference type="InterPro" id="IPR036514">
    <property type="entry name" value="SGNH_hydro_sf"/>
</dbReference>
<gene>
    <name evidence="1" type="ORF">BV898_12253</name>
</gene>
<evidence type="ECO:0000313" key="1">
    <source>
        <dbReference type="EMBL" id="OQV13506.1"/>
    </source>
</evidence>
<evidence type="ECO:0008006" key="3">
    <source>
        <dbReference type="Google" id="ProtNLM"/>
    </source>
</evidence>
<proteinExistence type="predicted"/>
<accession>A0A1W0WE70</accession>
<dbReference type="Gene3D" id="3.40.50.1110">
    <property type="entry name" value="SGNH hydrolase"/>
    <property type="match status" value="1"/>
</dbReference>
<comment type="caution">
    <text evidence="1">The sequence shown here is derived from an EMBL/GenBank/DDBJ whole genome shotgun (WGS) entry which is preliminary data.</text>
</comment>
<dbReference type="AlphaFoldDB" id="A0A1W0WE70"/>
<protein>
    <recommendedName>
        <fullName evidence="3">CAS1 domain-containing protein 1</fullName>
    </recommendedName>
</protein>
<dbReference type="Proteomes" id="UP000192578">
    <property type="component" value="Unassembled WGS sequence"/>
</dbReference>
<dbReference type="SUPFAM" id="SSF52266">
    <property type="entry name" value="SGNH hydrolase"/>
    <property type="match status" value="1"/>
</dbReference>
<dbReference type="EMBL" id="MTYJ01000122">
    <property type="protein sequence ID" value="OQV13506.1"/>
    <property type="molecule type" value="Genomic_DNA"/>
</dbReference>
<dbReference type="OrthoDB" id="1932925at2759"/>
<sequence>MSYLSKSATSCRETRDLGLSDGLCQQRCDSRNRTTKETVDCMRSLALYTGKAPVLAFAGDSRIRQMRDEFIHYLTGQDTDPLTSGMKIDDTIYKTHAPRSDFYSHAGVHVHFSWSPYLNKGKDSLKNFLRDAATSSKNKRPTLLVMGSGVWAIRDCARKHGNQTDCAKAYKRAFSSMLPLMELLSNTTDIIWLPQAFVNEPQLRRYGDTREGVSNANLEMYNNAVKNALDSAPNHTIKYWHSAWQTSARLNDTGFDGLHFGKTAKHQIMNLLLNWLCSPVDALKAGFFGINSTC</sequence>
<evidence type="ECO:0000313" key="2">
    <source>
        <dbReference type="Proteomes" id="UP000192578"/>
    </source>
</evidence>
<reference evidence="2" key="1">
    <citation type="submission" date="2017-01" db="EMBL/GenBank/DDBJ databases">
        <title>Comparative genomics of anhydrobiosis in the tardigrade Hypsibius dujardini.</title>
        <authorList>
            <person name="Yoshida Y."/>
            <person name="Koutsovoulos G."/>
            <person name="Laetsch D."/>
            <person name="Stevens L."/>
            <person name="Kumar S."/>
            <person name="Horikawa D."/>
            <person name="Ishino K."/>
            <person name="Komine S."/>
            <person name="Tomita M."/>
            <person name="Blaxter M."/>
            <person name="Arakawa K."/>
        </authorList>
    </citation>
    <scope>NUCLEOTIDE SEQUENCE [LARGE SCALE GENOMIC DNA]</scope>
    <source>
        <strain evidence="2">Z151</strain>
    </source>
</reference>
<organism evidence="1 2">
    <name type="scientific">Hypsibius exemplaris</name>
    <name type="common">Freshwater tardigrade</name>
    <dbReference type="NCBI Taxonomy" id="2072580"/>
    <lineage>
        <taxon>Eukaryota</taxon>
        <taxon>Metazoa</taxon>
        <taxon>Ecdysozoa</taxon>
        <taxon>Tardigrada</taxon>
        <taxon>Eutardigrada</taxon>
        <taxon>Parachela</taxon>
        <taxon>Hypsibioidea</taxon>
        <taxon>Hypsibiidae</taxon>
        <taxon>Hypsibius</taxon>
    </lineage>
</organism>
<keyword evidence="2" id="KW-1185">Reference proteome</keyword>